<evidence type="ECO:0000313" key="10">
    <source>
        <dbReference type="Proteomes" id="UP000030905"/>
    </source>
</evidence>
<dbReference type="Proteomes" id="UP000028042">
    <property type="component" value="Unassembled WGS sequence"/>
</dbReference>
<dbReference type="RefSeq" id="WP_004455492.1">
    <property type="nucleotide sequence ID" value="NZ_ANZB01000010.1"/>
</dbReference>
<keyword evidence="2" id="KW-0731">Sigma factor</keyword>
<dbReference type="Pfam" id="PF04542">
    <property type="entry name" value="Sigma70_r2"/>
    <property type="match status" value="1"/>
</dbReference>
<evidence type="ECO:0000313" key="9">
    <source>
        <dbReference type="Proteomes" id="UP000028042"/>
    </source>
</evidence>
<dbReference type="Gene3D" id="1.10.1740.10">
    <property type="match status" value="1"/>
</dbReference>
<organism evidence="7 10">
    <name type="scientific">Clostridium pasteurianum DSM 525 = ATCC 6013</name>
    <dbReference type="NCBI Taxonomy" id="1262449"/>
    <lineage>
        <taxon>Bacteria</taxon>
        <taxon>Bacillati</taxon>
        <taxon>Bacillota</taxon>
        <taxon>Clostridia</taxon>
        <taxon>Eubacteriales</taxon>
        <taxon>Clostridiaceae</taxon>
        <taxon>Clostridium</taxon>
    </lineage>
</organism>
<feature type="domain" description="RNA polymerase sigma-70 region 4" evidence="6">
    <location>
        <begin position="137"/>
        <end position="182"/>
    </location>
</feature>
<sequence length="188" mass="21772">MNKDNTSKATIEALVESAKAGDTESMELILEKFKYFIMKHGKKYIIPSHDFEDLIQHGFLSAIRAVQLYRLGSNNFITYCNNSIINNFKALLKGHIKHYREVQDEGILSIQVYDFTLEDEVIAHEETQRLLKDVKEKLSIDEKHIITGVYLQGRTLKEVAATCNINYRRAVEIKRQALNKLRPPAYRK</sequence>
<dbReference type="Proteomes" id="UP000030905">
    <property type="component" value="Chromosome"/>
</dbReference>
<dbReference type="KEGG" id="cpae:CPAST_c06860"/>
<keyword evidence="10" id="KW-1185">Reference proteome</keyword>
<proteinExistence type="predicted"/>
<dbReference type="PATRIC" id="fig|1262449.3.peg.2886"/>
<keyword evidence="4" id="KW-0804">Transcription</keyword>
<dbReference type="GO" id="GO:0016987">
    <property type="term" value="F:sigma factor activity"/>
    <property type="evidence" value="ECO:0007669"/>
    <property type="project" value="UniProtKB-KW"/>
</dbReference>
<keyword evidence="1" id="KW-0805">Transcription regulation</keyword>
<evidence type="ECO:0000256" key="4">
    <source>
        <dbReference type="ARBA" id="ARBA00023163"/>
    </source>
</evidence>
<dbReference type="InterPro" id="IPR007627">
    <property type="entry name" value="RNA_pol_sigma70_r2"/>
</dbReference>
<dbReference type="GO" id="GO:0006352">
    <property type="term" value="P:DNA-templated transcription initiation"/>
    <property type="evidence" value="ECO:0007669"/>
    <property type="project" value="InterPro"/>
</dbReference>
<protein>
    <submittedName>
        <fullName evidence="7">RNA polymerase sigma factor, sigma-70 family</fullName>
    </submittedName>
    <submittedName>
        <fullName evidence="8">RNA polymerase, sigma-24 subunit, RpoE, ECF subfamily</fullName>
    </submittedName>
</protein>
<keyword evidence="3" id="KW-0238">DNA-binding</keyword>
<dbReference type="eggNOG" id="COG1595">
    <property type="taxonomic scope" value="Bacteria"/>
</dbReference>
<dbReference type="Pfam" id="PF04545">
    <property type="entry name" value="Sigma70_r4"/>
    <property type="match status" value="1"/>
</dbReference>
<dbReference type="AlphaFoldDB" id="A0A0H3IZ43"/>
<evidence type="ECO:0000256" key="3">
    <source>
        <dbReference type="ARBA" id="ARBA00023125"/>
    </source>
</evidence>
<dbReference type="EMBL" id="JPGY02000001">
    <property type="protein sequence ID" value="KRU13216.1"/>
    <property type="molecule type" value="Genomic_DNA"/>
</dbReference>
<evidence type="ECO:0000256" key="1">
    <source>
        <dbReference type="ARBA" id="ARBA00023015"/>
    </source>
</evidence>
<gene>
    <name evidence="7" type="ORF">CLPA_c06860</name>
    <name evidence="8" type="ORF">CP6013_02464</name>
</gene>
<dbReference type="GO" id="GO:0003677">
    <property type="term" value="F:DNA binding"/>
    <property type="evidence" value="ECO:0007669"/>
    <property type="project" value="UniProtKB-KW"/>
</dbReference>
<dbReference type="KEGG" id="cpat:CLPA_c06860"/>
<dbReference type="PANTHER" id="PTHR30385">
    <property type="entry name" value="SIGMA FACTOR F FLAGELLAR"/>
    <property type="match status" value="1"/>
</dbReference>
<evidence type="ECO:0000313" key="7">
    <source>
        <dbReference type="EMBL" id="AJA50774.1"/>
    </source>
</evidence>
<dbReference type="GeneID" id="93072903"/>
<feature type="domain" description="RNA polymerase sigma-70 region 2" evidence="5">
    <location>
        <begin position="36"/>
        <end position="87"/>
    </location>
</feature>
<accession>A0A0H3IZ43</accession>
<reference evidence="8 9" key="3">
    <citation type="journal article" name="Genome Announc.">
        <title>Improved Draft Genome Sequence of Clostridium pasteurianum Strain ATCC 6013 (DSM 525) Using a Hybrid Next-Generation Sequencing Approach.</title>
        <authorList>
            <person name="Pyne M.E."/>
            <person name="Utturkar S."/>
            <person name="Brown S.D."/>
            <person name="Moo-Young M."/>
            <person name="Chung D.A."/>
            <person name="Chou C.P."/>
        </authorList>
    </citation>
    <scope>NUCLEOTIDE SEQUENCE [LARGE SCALE GENOMIC DNA]</scope>
    <source>
        <strain evidence="8 9">ATCC 6013</strain>
    </source>
</reference>
<dbReference type="SUPFAM" id="SSF88946">
    <property type="entry name" value="Sigma2 domain of RNA polymerase sigma factors"/>
    <property type="match status" value="1"/>
</dbReference>
<evidence type="ECO:0000259" key="5">
    <source>
        <dbReference type="Pfam" id="PF04542"/>
    </source>
</evidence>
<dbReference type="EMBL" id="CP009268">
    <property type="protein sequence ID" value="AJA50774.1"/>
    <property type="molecule type" value="Genomic_DNA"/>
</dbReference>
<dbReference type="NCBIfam" id="TIGR02937">
    <property type="entry name" value="sigma70-ECF"/>
    <property type="match status" value="1"/>
</dbReference>
<dbReference type="InterPro" id="IPR007630">
    <property type="entry name" value="RNA_pol_sigma70_r4"/>
</dbReference>
<dbReference type="Gene3D" id="1.20.140.160">
    <property type="match status" value="1"/>
</dbReference>
<evidence type="ECO:0000313" key="8">
    <source>
        <dbReference type="EMBL" id="KRU13216.1"/>
    </source>
</evidence>
<dbReference type="InterPro" id="IPR014284">
    <property type="entry name" value="RNA_pol_sigma-70_dom"/>
</dbReference>
<evidence type="ECO:0000256" key="2">
    <source>
        <dbReference type="ARBA" id="ARBA00023082"/>
    </source>
</evidence>
<evidence type="ECO:0000259" key="6">
    <source>
        <dbReference type="Pfam" id="PF04545"/>
    </source>
</evidence>
<name>A0A0H3IZ43_CLOPA</name>
<reference evidence="7 10" key="1">
    <citation type="journal article" date="2015" name="Genome Announc.">
        <title>Complete Genome Sequence of the Nitrogen-Fixing and Solvent-Producing Clostridium pasteurianum DSM 525.</title>
        <authorList>
            <person name="Poehlein A."/>
            <person name="Grosse-Honebrink A."/>
            <person name="Zhang Y."/>
            <person name="Minton N.P."/>
            <person name="Daniel R."/>
        </authorList>
    </citation>
    <scope>NUCLEOTIDE SEQUENCE [LARGE SCALE GENOMIC DNA]</scope>
    <source>
        <strain evidence="7">DSM 525</strain>
        <strain evidence="10">DSM 525 / ATCC 6013</strain>
    </source>
</reference>
<dbReference type="InterPro" id="IPR013325">
    <property type="entry name" value="RNA_pol_sigma_r2"/>
</dbReference>
<dbReference type="SUPFAM" id="SSF88659">
    <property type="entry name" value="Sigma3 and sigma4 domains of RNA polymerase sigma factors"/>
    <property type="match status" value="1"/>
</dbReference>
<dbReference type="InterPro" id="IPR013324">
    <property type="entry name" value="RNA_pol_sigma_r3/r4-like"/>
</dbReference>
<reference evidence="8" key="2">
    <citation type="submission" date="2015-10" db="EMBL/GenBank/DDBJ databases">
        <title>Improved Draft Genome Sequence of Clostridium pasteurianum Strain ATCC 6013 (DSM 525) Using a Hybrid Next-Generation Sequencing Approach.</title>
        <authorList>
            <person name="Pyne M.E."/>
            <person name="Utturkar S.M."/>
            <person name="Brown S.D."/>
            <person name="Moo-Young M."/>
            <person name="Chung D.A."/>
            <person name="Chou P.C."/>
        </authorList>
    </citation>
    <scope>NUCLEOTIDE SEQUENCE</scope>
    <source>
        <strain evidence="8">ATCC 6013</strain>
    </source>
</reference>